<evidence type="ECO:0000313" key="2">
    <source>
        <dbReference type="Proteomes" id="UP000588098"/>
    </source>
</evidence>
<evidence type="ECO:0000313" key="1">
    <source>
        <dbReference type="EMBL" id="MBB5934568.1"/>
    </source>
</evidence>
<keyword evidence="2" id="KW-1185">Reference proteome</keyword>
<accession>A0A7W9Q6I8</accession>
<dbReference type="EMBL" id="JACHJL010000003">
    <property type="protein sequence ID" value="MBB5934568.1"/>
    <property type="molecule type" value="Genomic_DNA"/>
</dbReference>
<reference evidence="1 2" key="1">
    <citation type="submission" date="2020-08" db="EMBL/GenBank/DDBJ databases">
        <title>Genomic Encyclopedia of Type Strains, Phase III (KMG-III): the genomes of soil and plant-associated and newly described type strains.</title>
        <authorList>
            <person name="Whitman W."/>
        </authorList>
    </citation>
    <scope>NUCLEOTIDE SEQUENCE [LARGE SCALE GENOMIC DNA]</scope>
    <source>
        <strain evidence="1 2">CECT 8305</strain>
    </source>
</reference>
<organism evidence="1 2">
    <name type="scientific">Streptomyces zagrosensis</name>
    <dbReference type="NCBI Taxonomy" id="1042984"/>
    <lineage>
        <taxon>Bacteria</taxon>
        <taxon>Bacillati</taxon>
        <taxon>Actinomycetota</taxon>
        <taxon>Actinomycetes</taxon>
        <taxon>Kitasatosporales</taxon>
        <taxon>Streptomycetaceae</taxon>
        <taxon>Streptomyces</taxon>
    </lineage>
</organism>
<gene>
    <name evidence="1" type="ORF">FHS42_001615</name>
</gene>
<protein>
    <recommendedName>
        <fullName evidence="3">Major structural phage protein</fullName>
    </recommendedName>
</protein>
<dbReference type="NCBIfam" id="NF045672">
    <property type="entry name" value="MCP_gp7_epsi_15"/>
    <property type="match status" value="1"/>
</dbReference>
<dbReference type="Proteomes" id="UP000588098">
    <property type="component" value="Unassembled WGS sequence"/>
</dbReference>
<comment type="caution">
    <text evidence="1">The sequence shown here is derived from an EMBL/GenBank/DDBJ whole genome shotgun (WGS) entry which is preliminary data.</text>
</comment>
<dbReference type="RefSeq" id="WP_184570164.1">
    <property type="nucleotide sequence ID" value="NZ_JACHJL010000003.1"/>
</dbReference>
<name>A0A7W9Q6I8_9ACTN</name>
<dbReference type="InterPro" id="IPR048813">
    <property type="entry name" value="GP7-like"/>
</dbReference>
<dbReference type="AlphaFoldDB" id="A0A7W9Q6I8"/>
<evidence type="ECO:0008006" key="3">
    <source>
        <dbReference type="Google" id="ProtNLM"/>
    </source>
</evidence>
<sequence>MALTLPEAAKLSTTDLQRGVIETFVQESSILDRLPLLTIEGNSYAYNEEATLPGVQFRSVNEAYAESTGTVNQKSESLVILGGDADVDKFIVKTRGNLNDQRAIQTRMKVKAAAYKFQDAFFNGDVAAEPKGFDGLRKRLTGNQVVSAGTNGAPIVGTDGKDSHAFFDLLDALVAQVPGLTNANGALYANRAVIAKIKSAARRIGGYEMVREALTGKYVATYNGIPLLDPGQTAAGADILPQTETQGTAVDASSIYAVRFGQAEDDRAVTGLTNGGIQVTDLGELESKPSYRTRIEFYTGLAVFGGRGAARLNGVLAK</sequence>
<proteinExistence type="predicted"/>
<dbReference type="SUPFAM" id="SSF56563">
    <property type="entry name" value="Major capsid protein gp5"/>
    <property type="match status" value="1"/>
</dbReference>
<dbReference type="Pfam" id="PF20911">
    <property type="entry name" value="GP7"/>
    <property type="match status" value="1"/>
</dbReference>